<dbReference type="InterPro" id="IPR039421">
    <property type="entry name" value="Type_1_exporter"/>
</dbReference>
<evidence type="ECO:0000256" key="2">
    <source>
        <dbReference type="ARBA" id="ARBA00022448"/>
    </source>
</evidence>
<reference evidence="12 13" key="1">
    <citation type="submission" date="2018-01" db="EMBL/GenBank/DDBJ databases">
        <title>Complete genome sequence of Salinigranum rubrum GX10T, an extremely halophilic archaeon isolated from a marine solar saltern.</title>
        <authorList>
            <person name="Han S."/>
        </authorList>
    </citation>
    <scope>NUCLEOTIDE SEQUENCE [LARGE SCALE GENOMIC DNA]</scope>
    <source>
        <strain evidence="12 13">GX10</strain>
        <plasmid evidence="13">Plasmid unnamed1</plasmid>
    </source>
</reference>
<dbReference type="GeneID" id="35594706"/>
<dbReference type="GO" id="GO:0140359">
    <property type="term" value="F:ABC-type transporter activity"/>
    <property type="evidence" value="ECO:0007669"/>
    <property type="project" value="InterPro"/>
</dbReference>
<evidence type="ECO:0000256" key="6">
    <source>
        <dbReference type="ARBA" id="ARBA00022840"/>
    </source>
</evidence>
<gene>
    <name evidence="12" type="ORF">C2R22_21400</name>
</gene>
<keyword evidence="13" id="KW-1185">Reference proteome</keyword>
<dbReference type="InterPro" id="IPR027417">
    <property type="entry name" value="P-loop_NTPase"/>
</dbReference>
<dbReference type="SUPFAM" id="SSF90123">
    <property type="entry name" value="ABC transporter transmembrane region"/>
    <property type="match status" value="1"/>
</dbReference>
<dbReference type="RefSeq" id="WP_103427828.1">
    <property type="nucleotide sequence ID" value="NZ_CP026310.1"/>
</dbReference>
<sequence>MSTRKSTDLSRRRKLSALLDIARYNPRLTTLIVVLGIVAAILEGVGLSFILPIIELIQAEAPAQNADGLLRVFINAYQIVGIPFTLEFIVLGVAAIMTIRYTMTFVVAWLREALRNYYIRDLQIRAFEETLGVEIDYFDEEGSDDILNALITQTYYAGNSIVHAVNLLQLLFLSLVYFVVALTLAPILTLVAVCILGGITLLLRFIIEPGYEIGNRVAKANERRQEAAQAGTQGIRDVRIFGLGNELRTDFIEAVEQYTTAQISLRRNEAAIDNFYNYAVAIFIFVLIYLAFTFAELSFGQLGLFLIAMFRLGPKVSAVNQKFYQVENNLPHLIRTNEFIEELESNQEKNTPVREVPSQINRVTFDDVTFSYADDEMVLRGIDFEVTKGEFVAFVGQSGAGKSTIVALLARLYEVDGGEIRANDIPLNEMDVKEWRERIAVVRQNPFIFNDTLRYNLTVGKRNASKEDLNRVCQIAQVDEFLCDLPEGYDTILGDEGVRLSGGQKQRLALARALLKDADLLLLDEATSDLDSNLEREVQTGIESMERDYAIIAIAHRLSTIENADHIYTVEDGLITERGDHDDLVRNEGKYAEMYEVQSKSSS</sequence>
<dbReference type="InterPro" id="IPR011527">
    <property type="entry name" value="ABC1_TM_dom"/>
</dbReference>
<dbReference type="InterPro" id="IPR017871">
    <property type="entry name" value="ABC_transporter-like_CS"/>
</dbReference>
<dbReference type="Gene3D" id="3.40.50.300">
    <property type="entry name" value="P-loop containing nucleotide triphosphate hydrolases"/>
    <property type="match status" value="1"/>
</dbReference>
<dbReference type="GO" id="GO:0016887">
    <property type="term" value="F:ATP hydrolysis activity"/>
    <property type="evidence" value="ECO:0007669"/>
    <property type="project" value="InterPro"/>
</dbReference>
<keyword evidence="6 12" id="KW-0067">ATP-binding</keyword>
<evidence type="ECO:0000313" key="13">
    <source>
        <dbReference type="Proteomes" id="UP000236584"/>
    </source>
</evidence>
<proteinExistence type="predicted"/>
<keyword evidence="7 9" id="KW-1133">Transmembrane helix</keyword>
<accession>A0A2I8VSG2</accession>
<feature type="transmembrane region" description="Helical" evidence="9">
    <location>
        <begin position="161"/>
        <end position="181"/>
    </location>
</feature>
<keyword evidence="3" id="KW-1003">Cell membrane</keyword>
<dbReference type="PANTHER" id="PTHR24221:SF646">
    <property type="entry name" value="HAEMOLYSIN SECRETION ATP-BINDING PROTEIN"/>
    <property type="match status" value="1"/>
</dbReference>
<evidence type="ECO:0000256" key="3">
    <source>
        <dbReference type="ARBA" id="ARBA00022475"/>
    </source>
</evidence>
<dbReference type="Pfam" id="PF00664">
    <property type="entry name" value="ABC_membrane"/>
    <property type="match status" value="1"/>
</dbReference>
<dbReference type="PROSITE" id="PS50929">
    <property type="entry name" value="ABC_TM1F"/>
    <property type="match status" value="1"/>
</dbReference>
<dbReference type="GO" id="GO:0034040">
    <property type="term" value="F:ATPase-coupled lipid transmembrane transporter activity"/>
    <property type="evidence" value="ECO:0007669"/>
    <property type="project" value="TreeGrafter"/>
</dbReference>
<feature type="transmembrane region" description="Helical" evidence="9">
    <location>
        <begin position="187"/>
        <end position="207"/>
    </location>
</feature>
<evidence type="ECO:0000256" key="5">
    <source>
        <dbReference type="ARBA" id="ARBA00022741"/>
    </source>
</evidence>
<dbReference type="PANTHER" id="PTHR24221">
    <property type="entry name" value="ATP-BINDING CASSETTE SUB-FAMILY B"/>
    <property type="match status" value="1"/>
</dbReference>
<geneLocation type="plasmid" evidence="12">
    <name>unnamed1</name>
</geneLocation>
<evidence type="ECO:0000259" key="10">
    <source>
        <dbReference type="PROSITE" id="PS50893"/>
    </source>
</evidence>
<dbReference type="SMART" id="SM00382">
    <property type="entry name" value="AAA"/>
    <property type="match status" value="1"/>
</dbReference>
<evidence type="ECO:0000256" key="7">
    <source>
        <dbReference type="ARBA" id="ARBA00022989"/>
    </source>
</evidence>
<keyword evidence="5" id="KW-0547">Nucleotide-binding</keyword>
<keyword evidence="12" id="KW-0614">Plasmid</keyword>
<dbReference type="FunFam" id="3.40.50.300:FF:000221">
    <property type="entry name" value="Multidrug ABC transporter ATP-binding protein"/>
    <property type="match status" value="1"/>
</dbReference>
<dbReference type="GO" id="GO:0005886">
    <property type="term" value="C:plasma membrane"/>
    <property type="evidence" value="ECO:0007669"/>
    <property type="project" value="UniProtKB-SubCell"/>
</dbReference>
<dbReference type="OrthoDB" id="121502at2157"/>
<dbReference type="InterPro" id="IPR003439">
    <property type="entry name" value="ABC_transporter-like_ATP-bd"/>
</dbReference>
<organism evidence="12 13">
    <name type="scientific">Salinigranum rubrum</name>
    <dbReference type="NCBI Taxonomy" id="755307"/>
    <lineage>
        <taxon>Archaea</taxon>
        <taxon>Methanobacteriati</taxon>
        <taxon>Methanobacteriota</taxon>
        <taxon>Stenosarchaea group</taxon>
        <taxon>Halobacteria</taxon>
        <taxon>Halobacteriales</taxon>
        <taxon>Haloferacaceae</taxon>
        <taxon>Salinigranum</taxon>
    </lineage>
</organism>
<keyword evidence="2" id="KW-0813">Transport</keyword>
<evidence type="ECO:0000256" key="9">
    <source>
        <dbReference type="SAM" id="Phobius"/>
    </source>
</evidence>
<comment type="subcellular location">
    <subcellularLocation>
        <location evidence="1">Cell membrane</location>
        <topology evidence="1">Multi-pass membrane protein</topology>
    </subcellularLocation>
</comment>
<evidence type="ECO:0000313" key="12">
    <source>
        <dbReference type="EMBL" id="AUV84139.1"/>
    </source>
</evidence>
<evidence type="ECO:0000256" key="8">
    <source>
        <dbReference type="ARBA" id="ARBA00023136"/>
    </source>
</evidence>
<dbReference type="Proteomes" id="UP000236584">
    <property type="component" value="Plasmid unnamed1"/>
</dbReference>
<dbReference type="PROSITE" id="PS00211">
    <property type="entry name" value="ABC_TRANSPORTER_1"/>
    <property type="match status" value="1"/>
</dbReference>
<protein>
    <submittedName>
        <fullName evidence="12">ABC transporter ATP-binding protein</fullName>
    </submittedName>
</protein>
<evidence type="ECO:0000259" key="11">
    <source>
        <dbReference type="PROSITE" id="PS50929"/>
    </source>
</evidence>
<dbReference type="InterPro" id="IPR003593">
    <property type="entry name" value="AAA+_ATPase"/>
</dbReference>
<evidence type="ECO:0000256" key="4">
    <source>
        <dbReference type="ARBA" id="ARBA00022692"/>
    </source>
</evidence>
<dbReference type="EMBL" id="CP026310">
    <property type="protein sequence ID" value="AUV84139.1"/>
    <property type="molecule type" value="Genomic_DNA"/>
</dbReference>
<dbReference type="SUPFAM" id="SSF52540">
    <property type="entry name" value="P-loop containing nucleoside triphosphate hydrolases"/>
    <property type="match status" value="1"/>
</dbReference>
<feature type="domain" description="ABC transmembrane type-1" evidence="11">
    <location>
        <begin position="31"/>
        <end position="328"/>
    </location>
</feature>
<dbReference type="Gene3D" id="1.20.1560.10">
    <property type="entry name" value="ABC transporter type 1, transmembrane domain"/>
    <property type="match status" value="1"/>
</dbReference>
<evidence type="ECO:0000256" key="1">
    <source>
        <dbReference type="ARBA" id="ARBA00004651"/>
    </source>
</evidence>
<keyword evidence="8 9" id="KW-0472">Membrane</keyword>
<dbReference type="AlphaFoldDB" id="A0A2I8VSG2"/>
<feature type="transmembrane region" description="Helical" evidence="9">
    <location>
        <begin position="275"/>
        <end position="292"/>
    </location>
</feature>
<feature type="domain" description="ABC transporter" evidence="10">
    <location>
        <begin position="363"/>
        <end position="597"/>
    </location>
</feature>
<dbReference type="PROSITE" id="PS50893">
    <property type="entry name" value="ABC_TRANSPORTER_2"/>
    <property type="match status" value="1"/>
</dbReference>
<name>A0A2I8VSG2_9EURY</name>
<dbReference type="Pfam" id="PF00005">
    <property type="entry name" value="ABC_tran"/>
    <property type="match status" value="1"/>
</dbReference>
<dbReference type="GO" id="GO:0005524">
    <property type="term" value="F:ATP binding"/>
    <property type="evidence" value="ECO:0007669"/>
    <property type="project" value="UniProtKB-KW"/>
</dbReference>
<feature type="transmembrane region" description="Helical" evidence="9">
    <location>
        <begin position="31"/>
        <end position="54"/>
    </location>
</feature>
<keyword evidence="4 9" id="KW-0812">Transmembrane</keyword>
<dbReference type="KEGG" id="srub:C2R22_21400"/>
<dbReference type="InterPro" id="IPR036640">
    <property type="entry name" value="ABC1_TM_sf"/>
</dbReference>